<proteinExistence type="predicted"/>
<dbReference type="EMBL" id="OX597820">
    <property type="protein sequence ID" value="CAI9725997.1"/>
    <property type="molecule type" value="Genomic_DNA"/>
</dbReference>
<accession>A0AA36B320</accession>
<name>A0AA36B320_OCTVU</name>
<keyword evidence="2" id="KW-1185">Reference proteome</keyword>
<dbReference type="AlphaFoldDB" id="A0AA36B320"/>
<evidence type="ECO:0000313" key="2">
    <source>
        <dbReference type="Proteomes" id="UP001162480"/>
    </source>
</evidence>
<sequence length="144" mass="17286">MAEVNVLPKERLDELRRKLWEDYETMKDCIPEEQRQKVYKGYFNNVGIQRVSESVKKHMVLRIGASLDFDIEEIETTIKNARDHEGTLSDILKVFLSDSLISDWDFYQKLRKILRRYELQYKGNAVDLKAPYEKWIEEFSNEEF</sequence>
<protein>
    <submittedName>
        <fullName evidence="1">Uncharacterized protein</fullName>
    </submittedName>
</protein>
<reference evidence="1" key="1">
    <citation type="submission" date="2023-08" db="EMBL/GenBank/DDBJ databases">
        <authorList>
            <person name="Alioto T."/>
            <person name="Alioto T."/>
            <person name="Gomez Garrido J."/>
        </authorList>
    </citation>
    <scope>NUCLEOTIDE SEQUENCE</scope>
</reference>
<evidence type="ECO:0000313" key="1">
    <source>
        <dbReference type="EMBL" id="CAI9725997.1"/>
    </source>
</evidence>
<organism evidence="1 2">
    <name type="scientific">Octopus vulgaris</name>
    <name type="common">Common octopus</name>
    <dbReference type="NCBI Taxonomy" id="6645"/>
    <lineage>
        <taxon>Eukaryota</taxon>
        <taxon>Metazoa</taxon>
        <taxon>Spiralia</taxon>
        <taxon>Lophotrochozoa</taxon>
        <taxon>Mollusca</taxon>
        <taxon>Cephalopoda</taxon>
        <taxon>Coleoidea</taxon>
        <taxon>Octopodiformes</taxon>
        <taxon>Octopoda</taxon>
        <taxon>Incirrata</taxon>
        <taxon>Octopodidae</taxon>
        <taxon>Octopus</taxon>
    </lineage>
</organism>
<dbReference type="Proteomes" id="UP001162480">
    <property type="component" value="Chromosome 7"/>
</dbReference>
<gene>
    <name evidence="1" type="ORF">OCTVUL_1B000896</name>
</gene>